<dbReference type="InterPro" id="IPR028098">
    <property type="entry name" value="Glyco_trans_4-like_N"/>
</dbReference>
<gene>
    <name evidence="5" type="ORF">CLV70_10976</name>
</gene>
<evidence type="ECO:0000256" key="1">
    <source>
        <dbReference type="ARBA" id="ARBA00009481"/>
    </source>
</evidence>
<reference evidence="5 6" key="1">
    <citation type="submission" date="2018-03" db="EMBL/GenBank/DDBJ databases">
        <title>Genomic Encyclopedia of Archaeal and Bacterial Type Strains, Phase II (KMG-II): from individual species to whole genera.</title>
        <authorList>
            <person name="Goeker M."/>
        </authorList>
    </citation>
    <scope>NUCLEOTIDE SEQUENCE [LARGE SCALE GENOMIC DNA]</scope>
    <source>
        <strain evidence="5 6">DSM 45348</strain>
    </source>
</reference>
<name>A0A2T0S3E9_9ACTN</name>
<comment type="caution">
    <text evidence="5">The sequence shown here is derived from an EMBL/GenBank/DDBJ whole genome shotgun (WGS) entry which is preliminary data.</text>
</comment>
<dbReference type="PANTHER" id="PTHR12526:SF640">
    <property type="entry name" value="COLANIC ACID BIOSYNTHESIS GLYCOSYLTRANSFERASE WCAL-RELATED"/>
    <property type="match status" value="1"/>
</dbReference>
<protein>
    <submittedName>
        <fullName evidence="5">Glycosyltransferase involved in cell wall biosynthesis</fullName>
    </submittedName>
</protein>
<evidence type="ECO:0000313" key="6">
    <source>
        <dbReference type="Proteomes" id="UP000239209"/>
    </source>
</evidence>
<dbReference type="Pfam" id="PF13692">
    <property type="entry name" value="Glyco_trans_1_4"/>
    <property type="match status" value="1"/>
</dbReference>
<dbReference type="Pfam" id="PF13439">
    <property type="entry name" value="Glyco_transf_4"/>
    <property type="match status" value="1"/>
</dbReference>
<dbReference type="AlphaFoldDB" id="A0A2T0S3E9"/>
<dbReference type="Proteomes" id="UP000239209">
    <property type="component" value="Unassembled WGS sequence"/>
</dbReference>
<organism evidence="5 6">
    <name type="scientific">Pseudosporangium ferrugineum</name>
    <dbReference type="NCBI Taxonomy" id="439699"/>
    <lineage>
        <taxon>Bacteria</taxon>
        <taxon>Bacillati</taxon>
        <taxon>Actinomycetota</taxon>
        <taxon>Actinomycetes</taxon>
        <taxon>Micromonosporales</taxon>
        <taxon>Micromonosporaceae</taxon>
        <taxon>Pseudosporangium</taxon>
    </lineage>
</organism>
<proteinExistence type="inferred from homology"/>
<feature type="domain" description="Glycosyltransferase subfamily 4-like N-terminal" evidence="4">
    <location>
        <begin position="21"/>
        <end position="169"/>
    </location>
</feature>
<dbReference type="OrthoDB" id="193659at2"/>
<evidence type="ECO:0000313" key="5">
    <source>
        <dbReference type="EMBL" id="PRY27922.1"/>
    </source>
</evidence>
<dbReference type="SUPFAM" id="SSF53756">
    <property type="entry name" value="UDP-Glycosyltransferase/glycogen phosphorylase"/>
    <property type="match status" value="1"/>
</dbReference>
<dbReference type="PANTHER" id="PTHR12526">
    <property type="entry name" value="GLYCOSYLTRANSFERASE"/>
    <property type="match status" value="1"/>
</dbReference>
<comment type="similarity">
    <text evidence="1">Belongs to the glycosyltransferase group 1 family. Glycosyltransferase 4 subfamily.</text>
</comment>
<dbReference type="GO" id="GO:0016757">
    <property type="term" value="F:glycosyltransferase activity"/>
    <property type="evidence" value="ECO:0007669"/>
    <property type="project" value="UniProtKB-KW"/>
</dbReference>
<evidence type="ECO:0000256" key="2">
    <source>
        <dbReference type="ARBA" id="ARBA00022676"/>
    </source>
</evidence>
<dbReference type="EMBL" id="PVZG01000009">
    <property type="protein sequence ID" value="PRY27922.1"/>
    <property type="molecule type" value="Genomic_DNA"/>
</dbReference>
<dbReference type="Gene3D" id="3.40.50.2000">
    <property type="entry name" value="Glycogen Phosphorylase B"/>
    <property type="match status" value="2"/>
</dbReference>
<dbReference type="RefSeq" id="WP_106128036.1">
    <property type="nucleotide sequence ID" value="NZ_PVZG01000009.1"/>
</dbReference>
<sequence length="383" mass="41450">MHVLLLLKTANGGLWTVPHIEELRGRGHRVTVLLPPGPGRLREALDELGVPTVESAFSFSFRPAPRTLLGLWRLRRQIGAVAPDVLHYHLYASALAARLCSIGLRLPRVHMVAGPLYLESPVIRTAERALARLDHVTVAGSEHTAERYRTLGLPATRTPVIPYGVDVSRFTPPDAARRARARAALGLDPGAFVAIMVAYTYAPKRSVHRGRGIKGHDVLLEAWQAFAARHPYARLLLVGGGFDAAGENHRRELIARFRLADDPTVVWRSSVPDVRLMYDAADVSVSPSLSENHGAAVEAGAMGVPCIVSDAGALPETVDAQCGWVVPRGDAGVLLTALEEAHLAFLSGGLPARGARARERMVERFDRCAAAARLADLIERVAR</sequence>
<evidence type="ECO:0000256" key="3">
    <source>
        <dbReference type="ARBA" id="ARBA00022679"/>
    </source>
</evidence>
<keyword evidence="2" id="KW-0328">Glycosyltransferase</keyword>
<accession>A0A2T0S3E9</accession>
<keyword evidence="6" id="KW-1185">Reference proteome</keyword>
<keyword evidence="3 5" id="KW-0808">Transferase</keyword>
<evidence type="ECO:0000259" key="4">
    <source>
        <dbReference type="Pfam" id="PF13439"/>
    </source>
</evidence>